<gene>
    <name evidence="4" type="ORF">MJAP1_002801</name>
</gene>
<dbReference type="EMBL" id="CP119962">
    <property type="protein sequence ID" value="WFD39820.1"/>
    <property type="molecule type" value="Genomic_DNA"/>
</dbReference>
<dbReference type="InterPro" id="IPR050365">
    <property type="entry name" value="TIM50"/>
</dbReference>
<evidence type="ECO:0000259" key="3">
    <source>
        <dbReference type="SMART" id="SM00577"/>
    </source>
</evidence>
<comment type="subunit">
    <text evidence="1">Component of the TIM23 complex.</text>
</comment>
<keyword evidence="1" id="KW-0496">Mitochondrion</keyword>
<keyword evidence="1" id="KW-0813">Transport</keyword>
<organism evidence="4 5">
    <name type="scientific">Malassezia japonica</name>
    <dbReference type="NCBI Taxonomy" id="223818"/>
    <lineage>
        <taxon>Eukaryota</taxon>
        <taxon>Fungi</taxon>
        <taxon>Dikarya</taxon>
        <taxon>Basidiomycota</taxon>
        <taxon>Ustilaginomycotina</taxon>
        <taxon>Malasseziomycetes</taxon>
        <taxon>Malasseziales</taxon>
        <taxon>Malasseziaceae</taxon>
        <taxon>Malassezia</taxon>
    </lineage>
</organism>
<keyword evidence="5" id="KW-1185">Reference proteome</keyword>
<name>A0AAF0EZE9_9BASI</name>
<evidence type="ECO:0000256" key="1">
    <source>
        <dbReference type="RuleBase" id="RU365079"/>
    </source>
</evidence>
<protein>
    <recommendedName>
        <fullName evidence="1">Mitochondrial import inner membrane translocase subunit TIM50</fullName>
    </recommendedName>
</protein>
<dbReference type="Proteomes" id="UP001217754">
    <property type="component" value="Chromosome 5"/>
</dbReference>
<accession>A0AAF0EZE9</accession>
<feature type="region of interest" description="Disordered" evidence="2">
    <location>
        <begin position="210"/>
        <end position="241"/>
    </location>
</feature>
<proteinExistence type="inferred from homology"/>
<evidence type="ECO:0000313" key="4">
    <source>
        <dbReference type="EMBL" id="WFD39820.1"/>
    </source>
</evidence>
<comment type="function">
    <text evidence="1">Essential component of the TIM23 complex, a complex that mediates the translocation of transit peptide-containing proteins across the mitochondrial inner membrane.</text>
</comment>
<sequence>MSSESSARGAERAAKQAQYSTASRLLVLDLNGTLLARQKNKSGRTVPGGRITLRPYLECFLRYCLGPMYDVRLKKINQAWPIAERVEVRKRAAPFGTHFWLGATEDDTVYEPPVTPIAVMIWSSATDVNVNKMVEQFAKNKVQRALFQRVWSRETLVRAKDLDRKVTTAKDLSIVWDDLNAWGAHVGSSMQVRERPRFRARAEAADRLRMFRRKARQRNGAEDSKGDGTPREPSPRSGSDELYAESMNRMANGGTDSVYGPMVTFPWGPQNTILLDDSLTKARCQPNNHICIHEFGAKDASETRERLESEDPAARDGLDDYLLQVVGFLDAMQDEADVSAWIARGHTAYLAEDPAAVQDSHRLWADRGRAALARCGIPLVP</sequence>
<dbReference type="Gene3D" id="3.40.50.1000">
    <property type="entry name" value="HAD superfamily/HAD-like"/>
    <property type="match status" value="1"/>
</dbReference>
<keyword evidence="1" id="KW-0811">Translocation</keyword>
<keyword evidence="1" id="KW-0809">Transit peptide</keyword>
<dbReference type="RefSeq" id="XP_060122717.1">
    <property type="nucleotide sequence ID" value="XM_060266734.1"/>
</dbReference>
<dbReference type="InterPro" id="IPR004274">
    <property type="entry name" value="FCP1_dom"/>
</dbReference>
<keyword evidence="1" id="KW-0653">Protein transport</keyword>
<dbReference type="GO" id="GO:0015031">
    <property type="term" value="P:protein transport"/>
    <property type="evidence" value="ECO:0007669"/>
    <property type="project" value="UniProtKB-KW"/>
</dbReference>
<dbReference type="GO" id="GO:0005744">
    <property type="term" value="C:TIM23 mitochondrial import inner membrane translocase complex"/>
    <property type="evidence" value="ECO:0007669"/>
    <property type="project" value="UniProtKB-UniRule"/>
</dbReference>
<reference evidence="4" key="1">
    <citation type="submission" date="2023-03" db="EMBL/GenBank/DDBJ databases">
        <title>Mating type loci evolution in Malassezia.</title>
        <authorList>
            <person name="Coelho M.A."/>
        </authorList>
    </citation>
    <scope>NUCLEOTIDE SEQUENCE</scope>
    <source>
        <strain evidence="4">CBS 9431</strain>
    </source>
</reference>
<dbReference type="PROSITE" id="PS01228">
    <property type="entry name" value="COF_1"/>
    <property type="match status" value="1"/>
</dbReference>
<feature type="compositionally biased region" description="Basic and acidic residues" evidence="2">
    <location>
        <begin position="219"/>
        <end position="234"/>
    </location>
</feature>
<dbReference type="SMART" id="SM00577">
    <property type="entry name" value="CPDc"/>
    <property type="match status" value="1"/>
</dbReference>
<comment type="similarity">
    <text evidence="1">Belongs to the TIM50 family.</text>
</comment>
<feature type="domain" description="FCP1 homology" evidence="3">
    <location>
        <begin position="22"/>
        <end position="302"/>
    </location>
</feature>
<dbReference type="GeneID" id="85226452"/>
<comment type="subcellular location">
    <subcellularLocation>
        <location evidence="1">Mitochondrion inner membrane</location>
        <topology evidence="1">Single-pass membrane protein</topology>
    </subcellularLocation>
</comment>
<dbReference type="PANTHER" id="PTHR12210">
    <property type="entry name" value="DULLARD PROTEIN PHOSPHATASE"/>
    <property type="match status" value="1"/>
</dbReference>
<dbReference type="InterPro" id="IPR023214">
    <property type="entry name" value="HAD_sf"/>
</dbReference>
<dbReference type="AlphaFoldDB" id="A0AAF0EZE9"/>
<evidence type="ECO:0000256" key="2">
    <source>
        <dbReference type="SAM" id="MobiDB-lite"/>
    </source>
</evidence>
<evidence type="ECO:0000313" key="5">
    <source>
        <dbReference type="Proteomes" id="UP001217754"/>
    </source>
</evidence>